<proteinExistence type="predicted"/>
<reference evidence="2 3" key="1">
    <citation type="submission" date="2019-02" db="EMBL/GenBank/DDBJ databases">
        <authorList>
            <consortium name="Pathogen Informatics"/>
        </authorList>
    </citation>
    <scope>NUCLEOTIDE SEQUENCE [LARGE SCALE GENOMIC DNA]</scope>
    <source>
        <strain evidence="2 3">3012STDY6756504</strain>
    </source>
</reference>
<evidence type="ECO:0000313" key="3">
    <source>
        <dbReference type="Proteomes" id="UP000290439"/>
    </source>
</evidence>
<feature type="compositionally biased region" description="Basic and acidic residues" evidence="1">
    <location>
        <begin position="1"/>
        <end position="12"/>
    </location>
</feature>
<sequence>MKEYGEFCSRTESRRRRVPGSKPARSTILSLSCRQGSISMPRSTCSYTDGAVPTGTATLGTSEATPEAEASLDASSCAHDVQVRATRSVYKIRFNSASSSSPRMSDGMQSRDIMPMGQAHCGSADASVSAISRILSHGCSSVNGELTILPMSSTPSADSTAILHASRVPSGFVYWSADTPLITTSVEVPGYLVRNSSRVMLEDDTRRVRTVTF</sequence>
<protein>
    <submittedName>
        <fullName evidence="2">Uncharacterized protein</fullName>
    </submittedName>
</protein>
<name>A0A4U8WFI2_9NOCA</name>
<accession>A0A4U8WFI2</accession>
<evidence type="ECO:0000256" key="1">
    <source>
        <dbReference type="SAM" id="MobiDB-lite"/>
    </source>
</evidence>
<dbReference type="EMBL" id="LR215973">
    <property type="protein sequence ID" value="VFB00679.1"/>
    <property type="molecule type" value="Genomic_DNA"/>
</dbReference>
<feature type="region of interest" description="Disordered" evidence="1">
    <location>
        <begin position="1"/>
        <end position="26"/>
    </location>
</feature>
<organism evidence="2 3">
    <name type="scientific">Nocardia cyriacigeorgica</name>
    <dbReference type="NCBI Taxonomy" id="135487"/>
    <lineage>
        <taxon>Bacteria</taxon>
        <taxon>Bacillati</taxon>
        <taxon>Actinomycetota</taxon>
        <taxon>Actinomycetes</taxon>
        <taxon>Mycobacteriales</taxon>
        <taxon>Nocardiaceae</taxon>
        <taxon>Nocardia</taxon>
    </lineage>
</organism>
<evidence type="ECO:0000313" key="2">
    <source>
        <dbReference type="EMBL" id="VFB00679.1"/>
    </source>
</evidence>
<gene>
    <name evidence="2" type="ORF">NCTC10797_04480</name>
</gene>
<dbReference type="AlphaFoldDB" id="A0A4U8WFI2"/>
<dbReference type="Proteomes" id="UP000290439">
    <property type="component" value="Chromosome"/>
</dbReference>